<keyword evidence="2" id="KW-1185">Reference proteome</keyword>
<organism evidence="1 2">
    <name type="scientific">Characodon lateralis</name>
    <dbReference type="NCBI Taxonomy" id="208331"/>
    <lineage>
        <taxon>Eukaryota</taxon>
        <taxon>Metazoa</taxon>
        <taxon>Chordata</taxon>
        <taxon>Craniata</taxon>
        <taxon>Vertebrata</taxon>
        <taxon>Euteleostomi</taxon>
        <taxon>Actinopterygii</taxon>
        <taxon>Neopterygii</taxon>
        <taxon>Teleostei</taxon>
        <taxon>Neoteleostei</taxon>
        <taxon>Acanthomorphata</taxon>
        <taxon>Ovalentaria</taxon>
        <taxon>Atherinomorphae</taxon>
        <taxon>Cyprinodontiformes</taxon>
        <taxon>Goodeidae</taxon>
        <taxon>Characodon</taxon>
    </lineage>
</organism>
<gene>
    <name evidence="1" type="ORF">CHARACLAT_030351</name>
</gene>
<accession>A0ABU7F0K0</accession>
<sequence length="80" mass="9186">MERNNCCLPHTSCTVEVPTPLQPNLYHFYLNILLPCCSCLGSCPTFHYTNLLKCYLGLVVVLTSEFKEKTLHYDNRSKTD</sequence>
<protein>
    <submittedName>
        <fullName evidence="1">Uncharacterized protein</fullName>
    </submittedName>
</protein>
<evidence type="ECO:0000313" key="2">
    <source>
        <dbReference type="Proteomes" id="UP001352852"/>
    </source>
</evidence>
<comment type="caution">
    <text evidence="1">The sequence shown here is derived from an EMBL/GenBank/DDBJ whole genome shotgun (WGS) entry which is preliminary data.</text>
</comment>
<name>A0ABU7F0K0_9TELE</name>
<reference evidence="1 2" key="1">
    <citation type="submission" date="2021-06" db="EMBL/GenBank/DDBJ databases">
        <authorList>
            <person name="Palmer J.M."/>
        </authorList>
    </citation>
    <scope>NUCLEOTIDE SEQUENCE [LARGE SCALE GENOMIC DNA]</scope>
    <source>
        <strain evidence="1 2">CL_MEX2019</strain>
        <tissue evidence="1">Muscle</tissue>
    </source>
</reference>
<dbReference type="Proteomes" id="UP001352852">
    <property type="component" value="Unassembled WGS sequence"/>
</dbReference>
<evidence type="ECO:0000313" key="1">
    <source>
        <dbReference type="EMBL" id="MED6292108.1"/>
    </source>
</evidence>
<dbReference type="EMBL" id="JAHUTJ010070115">
    <property type="protein sequence ID" value="MED6292108.1"/>
    <property type="molecule type" value="Genomic_DNA"/>
</dbReference>
<proteinExistence type="predicted"/>